<organism evidence="1 2">
    <name type="scientific">Dokdonia pacifica</name>
    <dbReference type="NCBI Taxonomy" id="1627892"/>
    <lineage>
        <taxon>Bacteria</taxon>
        <taxon>Pseudomonadati</taxon>
        <taxon>Bacteroidota</taxon>
        <taxon>Flavobacteriia</taxon>
        <taxon>Flavobacteriales</taxon>
        <taxon>Flavobacteriaceae</taxon>
        <taxon>Dokdonia</taxon>
    </lineage>
</organism>
<dbReference type="EMBL" id="FZNY01000009">
    <property type="protein sequence ID" value="SNS26012.1"/>
    <property type="molecule type" value="Genomic_DNA"/>
</dbReference>
<dbReference type="PROSITE" id="PS51257">
    <property type="entry name" value="PROKAR_LIPOPROTEIN"/>
    <property type="match status" value="1"/>
</dbReference>
<evidence type="ECO:0008006" key="3">
    <source>
        <dbReference type="Google" id="ProtNLM"/>
    </source>
</evidence>
<dbReference type="AlphaFoldDB" id="A0A239D1I6"/>
<dbReference type="OrthoDB" id="1422290at2"/>
<evidence type="ECO:0000313" key="2">
    <source>
        <dbReference type="Proteomes" id="UP000198379"/>
    </source>
</evidence>
<evidence type="ECO:0000313" key="1">
    <source>
        <dbReference type="EMBL" id="SNS26012.1"/>
    </source>
</evidence>
<proteinExistence type="predicted"/>
<sequence length="229" mass="25893">MRLIRNTIAVLSIFLLACHGQKEKQESELESKPIIESSTETKTTSNVFIDYSEAVALFAQEVLGENIRIHVFDVSALEGPKCLEVFKSNGLEKIVAYSNKTYPKNTAPNYYEHFTVFTATYNSSENAKNNFEQLKSDSKYGLTDLENIHGTLAERVKLLTIGAKPGGMIIQKGKQLFSLVETCRNPPHGDNWTAYENKFISYITAQDEEIEVLNADCGTDRYYLEKRKN</sequence>
<accession>A0A239D1I6</accession>
<dbReference type="Proteomes" id="UP000198379">
    <property type="component" value="Unassembled WGS sequence"/>
</dbReference>
<keyword evidence="2" id="KW-1185">Reference proteome</keyword>
<name>A0A239D1I6_9FLAO</name>
<gene>
    <name evidence="1" type="ORF">SAMN06265376_10987</name>
</gene>
<reference evidence="1 2" key="1">
    <citation type="submission" date="2017-06" db="EMBL/GenBank/DDBJ databases">
        <authorList>
            <person name="Kim H.J."/>
            <person name="Triplett B.A."/>
        </authorList>
    </citation>
    <scope>NUCLEOTIDE SEQUENCE [LARGE SCALE GENOMIC DNA]</scope>
    <source>
        <strain evidence="1 2">DSM 25597</strain>
    </source>
</reference>
<dbReference type="RefSeq" id="WP_143337210.1">
    <property type="nucleotide sequence ID" value="NZ_BMEP01000001.1"/>
</dbReference>
<protein>
    <recommendedName>
        <fullName evidence="3">Lipoprotein</fullName>
    </recommendedName>
</protein>